<evidence type="ECO:0000313" key="3">
    <source>
        <dbReference type="EMBL" id="CAF3328193.1"/>
    </source>
</evidence>
<keyword evidence="9" id="KW-1185">Reference proteome</keyword>
<dbReference type="EMBL" id="CAJNYV010000034">
    <property type="protein sequence ID" value="CAF3328193.1"/>
    <property type="molecule type" value="Genomic_DNA"/>
</dbReference>
<feature type="compositionally biased region" description="Low complexity" evidence="1">
    <location>
        <begin position="79"/>
        <end position="88"/>
    </location>
</feature>
<gene>
    <name evidence="4" type="ORF">HFQ381_LOCUS3638</name>
    <name evidence="3" type="ORF">KIK155_LOCUS1279</name>
    <name evidence="6" type="ORF">QYT958_LOCUS1688</name>
    <name evidence="2" type="ORF">TIS948_LOCUS13822</name>
    <name evidence="7" type="ORF">TOA249_LOCUS3984</name>
    <name evidence="5" type="ORF">UJA718_LOCUS5340</name>
</gene>
<dbReference type="EMBL" id="CAJNXB010002217">
    <property type="protein sequence ID" value="CAF3225169.1"/>
    <property type="molecule type" value="Genomic_DNA"/>
</dbReference>
<organism evidence="7 8">
    <name type="scientific">Rotaria socialis</name>
    <dbReference type="NCBI Taxonomy" id="392032"/>
    <lineage>
        <taxon>Eukaryota</taxon>
        <taxon>Metazoa</taxon>
        <taxon>Spiralia</taxon>
        <taxon>Gnathifera</taxon>
        <taxon>Rotifera</taxon>
        <taxon>Eurotatoria</taxon>
        <taxon>Bdelloidea</taxon>
        <taxon>Philodinida</taxon>
        <taxon>Philodinidae</taxon>
        <taxon>Rotaria</taxon>
    </lineage>
</organism>
<evidence type="ECO:0000313" key="5">
    <source>
        <dbReference type="EMBL" id="CAF4181509.1"/>
    </source>
</evidence>
<comment type="caution">
    <text evidence="7">The sequence shown here is derived from an EMBL/GenBank/DDBJ whole genome shotgun (WGS) entry which is preliminary data.</text>
</comment>
<dbReference type="Proteomes" id="UP000663838">
    <property type="component" value="Unassembled WGS sequence"/>
</dbReference>
<dbReference type="Proteomes" id="UP000663848">
    <property type="component" value="Unassembled WGS sequence"/>
</dbReference>
<dbReference type="Proteomes" id="UP000663851">
    <property type="component" value="Unassembled WGS sequence"/>
</dbReference>
<evidence type="ECO:0000313" key="9">
    <source>
        <dbReference type="Proteomes" id="UP000663873"/>
    </source>
</evidence>
<reference evidence="7" key="1">
    <citation type="submission" date="2021-02" db="EMBL/GenBank/DDBJ databases">
        <authorList>
            <person name="Nowell W R."/>
        </authorList>
    </citation>
    <scope>NUCLEOTIDE SEQUENCE</scope>
</reference>
<dbReference type="EMBL" id="CAJOBR010000099">
    <property type="protein sequence ID" value="CAF4464307.1"/>
    <property type="molecule type" value="Genomic_DNA"/>
</dbReference>
<dbReference type="Proteomes" id="UP000663825">
    <property type="component" value="Unassembled WGS sequence"/>
</dbReference>
<dbReference type="OrthoDB" id="10009504at2759"/>
<protein>
    <submittedName>
        <fullName evidence="7">Uncharacterized protein</fullName>
    </submittedName>
</protein>
<evidence type="ECO:0000256" key="1">
    <source>
        <dbReference type="SAM" id="MobiDB-lite"/>
    </source>
</evidence>
<evidence type="ECO:0000313" key="8">
    <source>
        <dbReference type="Proteomes" id="UP000663838"/>
    </source>
</evidence>
<accession>A0A820VZ65</accession>
<dbReference type="Proteomes" id="UP000663873">
    <property type="component" value="Unassembled WGS sequence"/>
</dbReference>
<evidence type="ECO:0000313" key="6">
    <source>
        <dbReference type="EMBL" id="CAF4464307.1"/>
    </source>
</evidence>
<dbReference type="EMBL" id="CAJOBP010000461">
    <property type="protein sequence ID" value="CAF4181509.1"/>
    <property type="molecule type" value="Genomic_DNA"/>
</dbReference>
<feature type="region of interest" description="Disordered" evidence="1">
    <location>
        <begin position="69"/>
        <end position="91"/>
    </location>
</feature>
<evidence type="ECO:0000313" key="7">
    <source>
        <dbReference type="EMBL" id="CAF4507595.1"/>
    </source>
</evidence>
<dbReference type="Proteomes" id="UP000663865">
    <property type="component" value="Unassembled WGS sequence"/>
</dbReference>
<sequence length="144" mass="16577">MFKVRDIGKCSYSSHRLHEKIALVSLLMKEMNEQQQQQQHPESFFLSSPKKYLGTFSCDSLSCVSSNVQSKTKRRDANNNKNTNNNNNVSTSMADEQNHVLEFYSFDISHERHLNLKIDSNGKRLIIFYNISNGLFTIGIRNGK</sequence>
<dbReference type="EMBL" id="CAJOBO010000134">
    <property type="protein sequence ID" value="CAF4138918.1"/>
    <property type="molecule type" value="Genomic_DNA"/>
</dbReference>
<proteinExistence type="predicted"/>
<dbReference type="AlphaFoldDB" id="A0A820VZ65"/>
<name>A0A820VZ65_9BILA</name>
<evidence type="ECO:0000313" key="2">
    <source>
        <dbReference type="EMBL" id="CAF3225169.1"/>
    </source>
</evidence>
<dbReference type="EMBL" id="CAJOBS010000147">
    <property type="protein sequence ID" value="CAF4507595.1"/>
    <property type="molecule type" value="Genomic_DNA"/>
</dbReference>
<evidence type="ECO:0000313" key="4">
    <source>
        <dbReference type="EMBL" id="CAF4138918.1"/>
    </source>
</evidence>